<proteinExistence type="predicted"/>
<evidence type="ECO:0000259" key="3">
    <source>
        <dbReference type="Pfam" id="PF25023"/>
    </source>
</evidence>
<dbReference type="Pfam" id="PF25023">
    <property type="entry name" value="TEN_YD-shell"/>
    <property type="match status" value="1"/>
</dbReference>
<evidence type="ECO:0000313" key="4">
    <source>
        <dbReference type="EMBL" id="QGX98610.1"/>
    </source>
</evidence>
<dbReference type="PANTHER" id="PTHR32305">
    <property type="match status" value="1"/>
</dbReference>
<dbReference type="AlphaFoldDB" id="A0A6I6INC6"/>
<dbReference type="Gene3D" id="2.180.10.10">
    <property type="entry name" value="RHS repeat-associated core"/>
    <property type="match status" value="1"/>
</dbReference>
<dbReference type="PANTHER" id="PTHR32305:SF15">
    <property type="entry name" value="PROTEIN RHSA-RELATED"/>
    <property type="match status" value="1"/>
</dbReference>
<dbReference type="PRINTS" id="PR00394">
    <property type="entry name" value="RHSPROTEIN"/>
</dbReference>
<reference evidence="5" key="1">
    <citation type="submission" date="2018-12" db="EMBL/GenBank/DDBJ databases">
        <title>Complete genome sequence of Roseovarius sp. MME-070.</title>
        <authorList>
            <person name="Nam Y.-D."/>
            <person name="Kang J."/>
            <person name="Chung W.-H."/>
            <person name="Park Y.S."/>
        </authorList>
    </citation>
    <scope>NUCLEOTIDE SEQUENCE [LARGE SCALE GENOMIC DNA]</scope>
    <source>
        <strain evidence="5">MME-070</strain>
    </source>
</reference>
<evidence type="ECO:0000313" key="5">
    <source>
        <dbReference type="Proteomes" id="UP000428330"/>
    </source>
</evidence>
<sequence length="360" mass="39186">MAPGGTLLRSRWTSTTPTWRAGARSRPNAPLKRLRKTSSARSGRVPNLCFVDNPKAEYVFAPTNPCGGPSCGDCDYADPVQLQREYIWMGNTPVAVVEDGVIYYIRTDHIGRPVFATDGTGVKIWEASYLPFGGVHTSIGPNINLRFPGQWFQSESGQHQNWMRDYDPTLGRYIQADPLGLVDGASVYGYARQNSRRYTDPTGEQAWENSYVGASEWWAGTSPAPSGGEEFRPHSALPPSAKQVLGGRVTWFGKIYGFDLSNCSANSDPTSQAIFFCPKGSSQNPFGNQKADRRNCIRYMPPGSGSGSAGSKYGSRYPNGYLVFYNSSGQVISPYSGHTVTPASEAGHTPIPGNPVFVPN</sequence>
<accession>A0A6I6INC6</accession>
<gene>
    <name evidence="4" type="ORF">EI983_10105</name>
</gene>
<dbReference type="EMBL" id="CP034348">
    <property type="protein sequence ID" value="QGX98610.1"/>
    <property type="molecule type" value="Genomic_DNA"/>
</dbReference>
<dbReference type="Proteomes" id="UP000428330">
    <property type="component" value="Chromosome"/>
</dbReference>
<feature type="domain" description="Teneurin-like YD-shell" evidence="3">
    <location>
        <begin position="95"/>
        <end position="177"/>
    </location>
</feature>
<name>A0A6I6INC6_9RHOB</name>
<feature type="region of interest" description="Disordered" evidence="2">
    <location>
        <begin position="341"/>
        <end position="360"/>
    </location>
</feature>
<keyword evidence="1" id="KW-0677">Repeat</keyword>
<dbReference type="InterPro" id="IPR050708">
    <property type="entry name" value="T6SS_VgrG/RHS"/>
</dbReference>
<dbReference type="InterPro" id="IPR056823">
    <property type="entry name" value="TEN-like_YD-shell"/>
</dbReference>
<keyword evidence="5" id="KW-1185">Reference proteome</keyword>
<feature type="region of interest" description="Disordered" evidence="2">
    <location>
        <begin position="16"/>
        <end position="39"/>
    </location>
</feature>
<dbReference type="InterPro" id="IPR022385">
    <property type="entry name" value="Rhs_assc_core"/>
</dbReference>
<dbReference type="NCBIfam" id="TIGR03696">
    <property type="entry name" value="Rhs_assc_core"/>
    <property type="match status" value="1"/>
</dbReference>
<dbReference type="OrthoDB" id="7876417at2"/>
<evidence type="ECO:0000256" key="1">
    <source>
        <dbReference type="ARBA" id="ARBA00022737"/>
    </source>
</evidence>
<dbReference type="RefSeq" id="WP_157707292.1">
    <property type="nucleotide sequence ID" value="NZ_CP034348.1"/>
</dbReference>
<organism evidence="4 5">
    <name type="scientific">Roseovarius faecimaris</name>
    <dbReference type="NCBI Taxonomy" id="2494550"/>
    <lineage>
        <taxon>Bacteria</taxon>
        <taxon>Pseudomonadati</taxon>
        <taxon>Pseudomonadota</taxon>
        <taxon>Alphaproteobacteria</taxon>
        <taxon>Rhodobacterales</taxon>
        <taxon>Roseobacteraceae</taxon>
        <taxon>Roseovarius</taxon>
    </lineage>
</organism>
<evidence type="ECO:0000256" key="2">
    <source>
        <dbReference type="SAM" id="MobiDB-lite"/>
    </source>
</evidence>
<dbReference type="KEGG" id="rom:EI983_10105"/>
<protein>
    <recommendedName>
        <fullName evidence="3">Teneurin-like YD-shell domain-containing protein</fullName>
    </recommendedName>
</protein>